<feature type="transmembrane region" description="Helical" evidence="1">
    <location>
        <begin position="12"/>
        <end position="34"/>
    </location>
</feature>
<keyword evidence="3" id="KW-1185">Reference proteome</keyword>
<dbReference type="EMBL" id="JBAKAZ010000032">
    <property type="protein sequence ID" value="MEL0629863.1"/>
    <property type="molecule type" value="Genomic_DNA"/>
</dbReference>
<dbReference type="InterPro" id="IPR021306">
    <property type="entry name" value="DUF2878"/>
</dbReference>
<sequence length="161" mass="18513">MLINMLGFNLVWFGLVYWGNCFIPIAIFLICVHLIKLSHFKYEMRLVLLVTVLGSSIDNILTFLHVFQFDNTHFTPLWLVVLWASFACTLCHSLRFLDNSRVMQLLIGGLVSPLSYIAGHKLGAVNFSYSMVMTYSLLAVIWAGLFYLFFSLKIFLNCKEK</sequence>
<feature type="transmembrane region" description="Helical" evidence="1">
    <location>
        <begin position="131"/>
        <end position="156"/>
    </location>
</feature>
<evidence type="ECO:0000256" key="1">
    <source>
        <dbReference type="SAM" id="Phobius"/>
    </source>
</evidence>
<keyword evidence="1" id="KW-0472">Membrane</keyword>
<keyword evidence="1" id="KW-0812">Transmembrane</keyword>
<reference evidence="2 3" key="1">
    <citation type="submission" date="2024-02" db="EMBL/GenBank/DDBJ databases">
        <title>Bacteria isolated from the canopy kelp, Nereocystis luetkeana.</title>
        <authorList>
            <person name="Pfister C.A."/>
            <person name="Younker I.T."/>
            <person name="Light S.H."/>
        </authorList>
    </citation>
    <scope>NUCLEOTIDE SEQUENCE [LARGE SCALE GENOMIC DNA]</scope>
    <source>
        <strain evidence="2 3">TI.1.05</strain>
    </source>
</reference>
<organism evidence="2 3">
    <name type="scientific">Psychromonas aquatilis</name>
    <dbReference type="NCBI Taxonomy" id="2005072"/>
    <lineage>
        <taxon>Bacteria</taxon>
        <taxon>Pseudomonadati</taxon>
        <taxon>Pseudomonadota</taxon>
        <taxon>Gammaproteobacteria</taxon>
        <taxon>Alteromonadales</taxon>
        <taxon>Psychromonadaceae</taxon>
        <taxon>Psychromonas</taxon>
    </lineage>
</organism>
<evidence type="ECO:0000313" key="2">
    <source>
        <dbReference type="EMBL" id="MEL0629863.1"/>
    </source>
</evidence>
<feature type="transmembrane region" description="Helical" evidence="1">
    <location>
        <begin position="102"/>
        <end position="119"/>
    </location>
</feature>
<comment type="caution">
    <text evidence="2">The sequence shown here is derived from an EMBL/GenBank/DDBJ whole genome shotgun (WGS) entry which is preliminary data.</text>
</comment>
<feature type="transmembrane region" description="Helical" evidence="1">
    <location>
        <begin position="73"/>
        <end position="90"/>
    </location>
</feature>
<dbReference type="Pfam" id="PF11086">
    <property type="entry name" value="DUF2878"/>
    <property type="match status" value="1"/>
</dbReference>
<gene>
    <name evidence="2" type="ORF">V6256_09600</name>
</gene>
<keyword evidence="1" id="KW-1133">Transmembrane helix</keyword>
<dbReference type="RefSeq" id="WP_341597993.1">
    <property type="nucleotide sequence ID" value="NZ_JBAKAZ010000032.1"/>
</dbReference>
<proteinExistence type="predicted"/>
<dbReference type="Proteomes" id="UP001369082">
    <property type="component" value="Unassembled WGS sequence"/>
</dbReference>
<feature type="transmembrane region" description="Helical" evidence="1">
    <location>
        <begin position="46"/>
        <end position="67"/>
    </location>
</feature>
<accession>A0ABU9GRB3</accession>
<evidence type="ECO:0000313" key="3">
    <source>
        <dbReference type="Proteomes" id="UP001369082"/>
    </source>
</evidence>
<protein>
    <submittedName>
        <fullName evidence="2">DUF2878 domain-containing protein</fullName>
    </submittedName>
</protein>
<name>A0ABU9GRB3_9GAMM</name>